<sequence length="148" mass="15668">MPQSASERAAMKAILAGGLEIEPDVAGAERYDAPLEGIFRVPVHLTFQVSPIYTLPEGFSIAGRLTVEHSDALPAEPLDVAVSALSLSEVDRLAAFMDVRTVTAVNAVRRAALSRCHTATEAVEALAEILASKASEMPGTPPPRRAFC</sequence>
<gene>
    <name evidence="1" type="ORF">CKO28_14185</name>
</gene>
<dbReference type="EMBL" id="NRRL01000041">
    <property type="protein sequence ID" value="MBK1669182.1"/>
    <property type="molecule type" value="Genomic_DNA"/>
</dbReference>
<dbReference type="Proteomes" id="UP001296873">
    <property type="component" value="Unassembled WGS sequence"/>
</dbReference>
<comment type="caution">
    <text evidence="1">The sequence shown here is derived from an EMBL/GenBank/DDBJ whole genome shotgun (WGS) entry which is preliminary data.</text>
</comment>
<accession>A0ABS1DGE8</accession>
<proteinExistence type="predicted"/>
<reference evidence="1 2" key="1">
    <citation type="journal article" date="2020" name="Microorganisms">
        <title>Osmotic Adaptation and Compatible Solute Biosynthesis of Phototrophic Bacteria as Revealed from Genome Analyses.</title>
        <authorList>
            <person name="Imhoff J.F."/>
            <person name="Rahn T."/>
            <person name="Kunzel S."/>
            <person name="Keller A."/>
            <person name="Neulinger S.C."/>
        </authorList>
    </citation>
    <scope>NUCLEOTIDE SEQUENCE [LARGE SCALE GENOMIC DNA]</scope>
    <source>
        <strain evidence="1 2">DSM 9895</strain>
    </source>
</reference>
<protein>
    <submittedName>
        <fullName evidence="1">Uncharacterized protein</fullName>
    </submittedName>
</protein>
<dbReference type="RefSeq" id="WP_200341511.1">
    <property type="nucleotide sequence ID" value="NZ_NRRL01000041.1"/>
</dbReference>
<keyword evidence="2" id="KW-1185">Reference proteome</keyword>
<organism evidence="1 2">
    <name type="scientific">Rhodovibrio sodomensis</name>
    <dbReference type="NCBI Taxonomy" id="1088"/>
    <lineage>
        <taxon>Bacteria</taxon>
        <taxon>Pseudomonadati</taxon>
        <taxon>Pseudomonadota</taxon>
        <taxon>Alphaproteobacteria</taxon>
        <taxon>Rhodospirillales</taxon>
        <taxon>Rhodovibrionaceae</taxon>
        <taxon>Rhodovibrio</taxon>
    </lineage>
</organism>
<evidence type="ECO:0000313" key="2">
    <source>
        <dbReference type="Proteomes" id="UP001296873"/>
    </source>
</evidence>
<name>A0ABS1DGE8_9PROT</name>
<evidence type="ECO:0000313" key="1">
    <source>
        <dbReference type="EMBL" id="MBK1669182.1"/>
    </source>
</evidence>